<accession>A0ABT1JBG8</accession>
<reference evidence="3 4" key="2">
    <citation type="submission" date="2022-06" db="EMBL/GenBank/DDBJ databases">
        <title>Genomic Encyclopedia of Type Strains, Phase I: the one thousand microbial genomes (KMG-I) project.</title>
        <authorList>
            <person name="Kyrpides N."/>
        </authorList>
    </citation>
    <scope>NUCLEOTIDE SEQUENCE [LARGE SCALE GENOMIC DNA]</scope>
    <source>
        <strain evidence="3 4">DSM 43889</strain>
    </source>
</reference>
<protein>
    <submittedName>
        <fullName evidence="3">Conserved protein YndB, AHSA1/START domain</fullName>
    </submittedName>
</protein>
<dbReference type="EMBL" id="AUBJ02000001">
    <property type="protein sequence ID" value="MCP2329847.1"/>
    <property type="molecule type" value="Genomic_DNA"/>
</dbReference>
<dbReference type="SUPFAM" id="SSF55961">
    <property type="entry name" value="Bet v1-like"/>
    <property type="match status" value="1"/>
</dbReference>
<keyword evidence="4" id="KW-1185">Reference proteome</keyword>
<organism evidence="3 4">
    <name type="scientific">Actinoalloteichus caeruleus DSM 43889</name>
    <dbReference type="NCBI Taxonomy" id="1120930"/>
    <lineage>
        <taxon>Bacteria</taxon>
        <taxon>Bacillati</taxon>
        <taxon>Actinomycetota</taxon>
        <taxon>Actinomycetes</taxon>
        <taxon>Pseudonocardiales</taxon>
        <taxon>Pseudonocardiaceae</taxon>
        <taxon>Actinoalloteichus</taxon>
        <taxon>Actinoalloteichus cyanogriseus</taxon>
    </lineage>
</organism>
<comment type="caution">
    <text evidence="3">The sequence shown here is derived from an EMBL/GenBank/DDBJ whole genome shotgun (WGS) entry which is preliminary data.</text>
</comment>
<name>A0ABT1JBG8_ACTCY</name>
<dbReference type="InterPro" id="IPR013538">
    <property type="entry name" value="ASHA1/2-like_C"/>
</dbReference>
<dbReference type="CDD" id="cd07826">
    <property type="entry name" value="SRPBCC_CalC_Aha1-like_9"/>
    <property type="match status" value="1"/>
</dbReference>
<proteinExistence type="inferred from homology"/>
<gene>
    <name evidence="3" type="ORF">G443_000117</name>
</gene>
<evidence type="ECO:0000313" key="4">
    <source>
        <dbReference type="Proteomes" id="UP000791080"/>
    </source>
</evidence>
<dbReference type="Proteomes" id="UP000791080">
    <property type="component" value="Unassembled WGS sequence"/>
</dbReference>
<evidence type="ECO:0000259" key="2">
    <source>
        <dbReference type="Pfam" id="PF08327"/>
    </source>
</evidence>
<sequence length="158" mass="17708">MTEHAGELAVSTPSDVEITMSRTFDAPRDRVFAAHGSCEHLRRWWARGNPMDCELDFRPGGSYRFVEHDPDGNDYAFHGEYQEIVVPERIVSTFEFEGAPGEVLVDTVTFEEADGRTTVTTVSRFDSREARDAMLRVGMVDGAAQSLRRLAEILPTLP</sequence>
<dbReference type="RefSeq" id="WP_026418698.1">
    <property type="nucleotide sequence ID" value="NZ_AUBJ02000001.1"/>
</dbReference>
<dbReference type="Pfam" id="PF08327">
    <property type="entry name" value="AHSA1"/>
    <property type="match status" value="1"/>
</dbReference>
<evidence type="ECO:0000313" key="3">
    <source>
        <dbReference type="EMBL" id="MCP2329847.1"/>
    </source>
</evidence>
<comment type="similarity">
    <text evidence="1">Belongs to the AHA1 family.</text>
</comment>
<feature type="domain" description="Activator of Hsp90 ATPase homologue 1/2-like C-terminal" evidence="2">
    <location>
        <begin position="25"/>
        <end position="154"/>
    </location>
</feature>
<dbReference type="Gene3D" id="3.30.530.20">
    <property type="match status" value="1"/>
</dbReference>
<dbReference type="InterPro" id="IPR023393">
    <property type="entry name" value="START-like_dom_sf"/>
</dbReference>
<reference evidence="3 4" key="1">
    <citation type="submission" date="2013-07" db="EMBL/GenBank/DDBJ databases">
        <authorList>
            <consortium name="DOE Joint Genome Institute"/>
            <person name="Reeve W."/>
            <person name="Huntemann M."/>
            <person name="Han J."/>
            <person name="Chen A."/>
            <person name="Kyrpides N."/>
            <person name="Mavromatis K."/>
            <person name="Markowitz V."/>
            <person name="Palaniappan K."/>
            <person name="Ivanova N."/>
            <person name="Schaumberg A."/>
            <person name="Pati A."/>
            <person name="Liolios K."/>
            <person name="Nordberg H.P."/>
            <person name="Cantor M.N."/>
            <person name="Hua S.X."/>
            <person name="Woyke T."/>
        </authorList>
    </citation>
    <scope>NUCLEOTIDE SEQUENCE [LARGE SCALE GENOMIC DNA]</scope>
    <source>
        <strain evidence="3 4">DSM 43889</strain>
    </source>
</reference>
<evidence type="ECO:0000256" key="1">
    <source>
        <dbReference type="ARBA" id="ARBA00006817"/>
    </source>
</evidence>